<dbReference type="HAMAP" id="MF_00099">
    <property type="entry name" value="CheB_chemtxs"/>
    <property type="match status" value="1"/>
</dbReference>
<proteinExistence type="inferred from homology"/>
<keyword evidence="5 7" id="KW-0597">Phosphoprotein</keyword>
<dbReference type="OrthoDB" id="9793421at2"/>
<comment type="PTM">
    <text evidence="5">Phosphorylated by CheA. Phosphorylation of the N-terminal regulatory domain activates the methylesterase activity.</text>
</comment>
<gene>
    <name evidence="5" type="primary">cheB</name>
    <name evidence="10" type="ORF">DRW07_02720</name>
</gene>
<dbReference type="Pfam" id="PF00072">
    <property type="entry name" value="Response_reg"/>
    <property type="match status" value="1"/>
</dbReference>
<dbReference type="EMBL" id="RPOK01000001">
    <property type="protein sequence ID" value="RPJ68340.1"/>
    <property type="molecule type" value="Genomic_DNA"/>
</dbReference>
<dbReference type="SUPFAM" id="SSF52172">
    <property type="entry name" value="CheY-like"/>
    <property type="match status" value="1"/>
</dbReference>
<feature type="active site" evidence="5 6">
    <location>
        <position position="306"/>
    </location>
</feature>
<evidence type="ECO:0000256" key="7">
    <source>
        <dbReference type="PROSITE-ProRule" id="PRU00169"/>
    </source>
</evidence>
<dbReference type="InterPro" id="IPR011006">
    <property type="entry name" value="CheY-like_superfamily"/>
</dbReference>
<organism evidence="10 11">
    <name type="scientific">Alteromonas sediminis</name>
    <dbReference type="NCBI Taxonomy" id="2259342"/>
    <lineage>
        <taxon>Bacteria</taxon>
        <taxon>Pseudomonadati</taxon>
        <taxon>Pseudomonadota</taxon>
        <taxon>Gammaproteobacteria</taxon>
        <taxon>Alteromonadales</taxon>
        <taxon>Alteromonadaceae</taxon>
        <taxon>Alteromonas/Salinimonas group</taxon>
        <taxon>Alteromonas</taxon>
    </lineage>
</organism>
<comment type="function">
    <text evidence="5">Involved in chemotaxis. Part of a chemotaxis signal transduction system that modulates chemotaxis in response to various stimuli. Catalyzes the demethylation of specific methylglutamate residues introduced into the chemoreceptors (methyl-accepting chemotaxis proteins or MCP) by CheR. Also mediates the irreversible deamidation of specific glutamine residues to glutamic acid.</text>
</comment>
<feature type="domain" description="Response regulatory" evidence="8">
    <location>
        <begin position="5"/>
        <end position="122"/>
    </location>
</feature>
<protein>
    <recommendedName>
        <fullName evidence="5">Protein-glutamate methylesterase/protein-glutamine glutaminase</fullName>
        <ecNumber evidence="5">3.1.1.61</ecNumber>
        <ecNumber evidence="5">3.5.1.44</ecNumber>
    </recommendedName>
</protein>
<evidence type="ECO:0000259" key="9">
    <source>
        <dbReference type="PROSITE" id="PS50122"/>
    </source>
</evidence>
<dbReference type="InterPro" id="IPR035909">
    <property type="entry name" value="CheB_C"/>
</dbReference>
<comment type="caution">
    <text evidence="10">The sequence shown here is derived from an EMBL/GenBank/DDBJ whole genome shotgun (WGS) entry which is preliminary data.</text>
</comment>
<evidence type="ECO:0000256" key="5">
    <source>
        <dbReference type="HAMAP-Rule" id="MF_00099"/>
    </source>
</evidence>
<dbReference type="PANTHER" id="PTHR42872:SF6">
    <property type="entry name" value="PROTEIN-GLUTAMATE METHYLESTERASE_PROTEIN-GLUTAMINE GLUTAMINASE"/>
    <property type="match status" value="1"/>
</dbReference>
<dbReference type="PIRSF" id="PIRSF000876">
    <property type="entry name" value="RR_chemtxs_CheB"/>
    <property type="match status" value="1"/>
</dbReference>
<feature type="active site" evidence="5 6">
    <location>
        <position position="183"/>
    </location>
</feature>
<dbReference type="SUPFAM" id="SSF52738">
    <property type="entry name" value="Methylesterase CheB, C-terminal domain"/>
    <property type="match status" value="1"/>
</dbReference>
<dbReference type="GO" id="GO:0008984">
    <property type="term" value="F:protein-glutamate methylesterase activity"/>
    <property type="evidence" value="ECO:0007669"/>
    <property type="project" value="UniProtKB-UniRule"/>
</dbReference>
<dbReference type="GO" id="GO:0050568">
    <property type="term" value="F:protein-glutamine glutaminase activity"/>
    <property type="evidence" value="ECO:0007669"/>
    <property type="project" value="UniProtKB-UniRule"/>
</dbReference>
<dbReference type="Pfam" id="PF01339">
    <property type="entry name" value="CheB_methylest"/>
    <property type="match status" value="1"/>
</dbReference>
<dbReference type="EC" id="3.1.1.61" evidence="5"/>
<dbReference type="PROSITE" id="PS50122">
    <property type="entry name" value="CHEB"/>
    <property type="match status" value="1"/>
</dbReference>
<evidence type="ECO:0000256" key="2">
    <source>
        <dbReference type="ARBA" id="ARBA00022500"/>
    </source>
</evidence>
<dbReference type="RefSeq" id="WP_124026341.1">
    <property type="nucleotide sequence ID" value="NZ_JBHRSN010000005.1"/>
</dbReference>
<dbReference type="EC" id="3.5.1.44" evidence="5"/>
<dbReference type="InterPro" id="IPR001789">
    <property type="entry name" value="Sig_transdc_resp-reg_receiver"/>
</dbReference>
<dbReference type="AlphaFoldDB" id="A0A3N5Y4A8"/>
<feature type="active site" evidence="5 6">
    <location>
        <position position="210"/>
    </location>
</feature>
<sequence length="366" mass="39491">MNAIKVLIVDDSRLIQTVLNEILGSDGRFVVVGIAENPHEARQLIKETDPDVLTLDVEMPKMNGIAFLKNLMRLRPMPVVMISTLTAKGAGVTLEAIELGAVDFVEKPSDLSQSIDHYRHEICEKVFAASKVSRLKLLETQQRIRGEGQSSVTRSVTQSAPAQASLAIQRGVAAHRICAIGGSTGGLEALSNMLRQVQFNGRECIVVCLHLPAGFTASYSRRLDSLLPIDVKEAEHGDKLEQGCVYIAPGGLHMEVVKRAGAFCIRINDDEPVNRHKPSVDVLFDSVADCVGASAIGFILTGMGRDGALGLKRMHEAGCMTYAQDEATAVVWGMPGAAAEIGAVIPENIAPLTKLSAYLTDYYQKK</sequence>
<comment type="domain">
    <text evidence="5">Contains a C-terminal catalytic domain, and an N-terminal region which modulates catalytic activity.</text>
</comment>
<dbReference type="PANTHER" id="PTHR42872">
    <property type="entry name" value="PROTEIN-GLUTAMATE METHYLESTERASE/PROTEIN-GLUTAMINE GLUTAMINASE"/>
    <property type="match status" value="1"/>
</dbReference>
<evidence type="ECO:0000256" key="1">
    <source>
        <dbReference type="ARBA" id="ARBA00022490"/>
    </source>
</evidence>
<dbReference type="GO" id="GO:0000156">
    <property type="term" value="F:phosphorelay response regulator activity"/>
    <property type="evidence" value="ECO:0007669"/>
    <property type="project" value="InterPro"/>
</dbReference>
<dbReference type="Gene3D" id="3.40.50.180">
    <property type="entry name" value="Methylesterase CheB, C-terminal domain"/>
    <property type="match status" value="1"/>
</dbReference>
<dbReference type="SMART" id="SM00448">
    <property type="entry name" value="REC"/>
    <property type="match status" value="1"/>
</dbReference>
<comment type="similarity">
    <text evidence="5">Belongs to the CheB family.</text>
</comment>
<reference evidence="10 11" key="1">
    <citation type="submission" date="2018-11" db="EMBL/GenBank/DDBJ databases">
        <authorList>
            <person name="Ye M.-Q."/>
            <person name="Du Z.-J."/>
        </authorList>
    </citation>
    <scope>NUCLEOTIDE SEQUENCE [LARGE SCALE GENOMIC DNA]</scope>
    <source>
        <strain evidence="10 11">U0105</strain>
    </source>
</reference>
<dbReference type="PROSITE" id="PS50110">
    <property type="entry name" value="RESPONSE_REGULATORY"/>
    <property type="match status" value="1"/>
</dbReference>
<dbReference type="NCBIfam" id="NF001965">
    <property type="entry name" value="PRK00742.1"/>
    <property type="match status" value="1"/>
</dbReference>
<accession>A0A3N5Y4A8</accession>
<keyword evidence="1 5" id="KW-0963">Cytoplasm</keyword>
<dbReference type="InterPro" id="IPR000673">
    <property type="entry name" value="Sig_transdc_resp-reg_Me-estase"/>
</dbReference>
<keyword evidence="11" id="KW-1185">Reference proteome</keyword>
<name>A0A3N5Y4A8_9ALTE</name>
<comment type="catalytic activity">
    <reaction evidence="4 5">
        <text>[protein]-L-glutamate 5-O-methyl ester + H2O = L-glutamyl-[protein] + methanol + H(+)</text>
        <dbReference type="Rhea" id="RHEA:23236"/>
        <dbReference type="Rhea" id="RHEA-COMP:10208"/>
        <dbReference type="Rhea" id="RHEA-COMP:10311"/>
        <dbReference type="ChEBI" id="CHEBI:15377"/>
        <dbReference type="ChEBI" id="CHEBI:15378"/>
        <dbReference type="ChEBI" id="CHEBI:17790"/>
        <dbReference type="ChEBI" id="CHEBI:29973"/>
        <dbReference type="ChEBI" id="CHEBI:82795"/>
        <dbReference type="EC" id="3.1.1.61"/>
    </reaction>
</comment>
<evidence type="ECO:0000256" key="4">
    <source>
        <dbReference type="ARBA" id="ARBA00048267"/>
    </source>
</evidence>
<keyword evidence="3 5" id="KW-0378">Hydrolase</keyword>
<evidence type="ECO:0000259" key="8">
    <source>
        <dbReference type="PROSITE" id="PS50110"/>
    </source>
</evidence>
<dbReference type="Proteomes" id="UP000275281">
    <property type="component" value="Unassembled WGS sequence"/>
</dbReference>
<evidence type="ECO:0000313" key="11">
    <source>
        <dbReference type="Proteomes" id="UP000275281"/>
    </source>
</evidence>
<feature type="modified residue" description="4-aspartylphosphate" evidence="5 7">
    <location>
        <position position="56"/>
    </location>
</feature>
<dbReference type="GO" id="GO:0005737">
    <property type="term" value="C:cytoplasm"/>
    <property type="evidence" value="ECO:0007669"/>
    <property type="project" value="UniProtKB-SubCell"/>
</dbReference>
<evidence type="ECO:0000256" key="3">
    <source>
        <dbReference type="ARBA" id="ARBA00022801"/>
    </source>
</evidence>
<dbReference type="CDD" id="cd16432">
    <property type="entry name" value="CheB_Rec"/>
    <property type="match status" value="1"/>
</dbReference>
<dbReference type="CDD" id="cd17541">
    <property type="entry name" value="REC_CheB-like"/>
    <property type="match status" value="1"/>
</dbReference>
<dbReference type="GO" id="GO:0006935">
    <property type="term" value="P:chemotaxis"/>
    <property type="evidence" value="ECO:0007669"/>
    <property type="project" value="UniProtKB-UniRule"/>
</dbReference>
<feature type="domain" description="CheB-type methylesterase" evidence="9">
    <location>
        <begin position="171"/>
        <end position="344"/>
    </location>
</feature>
<dbReference type="Gene3D" id="3.40.50.2300">
    <property type="match status" value="1"/>
</dbReference>
<comment type="subcellular location">
    <subcellularLocation>
        <location evidence="5">Cytoplasm</location>
    </subcellularLocation>
</comment>
<evidence type="ECO:0000256" key="6">
    <source>
        <dbReference type="PROSITE-ProRule" id="PRU00050"/>
    </source>
</evidence>
<evidence type="ECO:0000313" key="10">
    <source>
        <dbReference type="EMBL" id="RPJ68340.1"/>
    </source>
</evidence>
<dbReference type="InterPro" id="IPR008248">
    <property type="entry name" value="CheB-like"/>
</dbReference>
<keyword evidence="2 5" id="KW-0145">Chemotaxis</keyword>
<comment type="catalytic activity">
    <reaction evidence="5">
        <text>L-glutaminyl-[protein] + H2O = L-glutamyl-[protein] + NH4(+)</text>
        <dbReference type="Rhea" id="RHEA:16441"/>
        <dbReference type="Rhea" id="RHEA-COMP:10207"/>
        <dbReference type="Rhea" id="RHEA-COMP:10208"/>
        <dbReference type="ChEBI" id="CHEBI:15377"/>
        <dbReference type="ChEBI" id="CHEBI:28938"/>
        <dbReference type="ChEBI" id="CHEBI:29973"/>
        <dbReference type="ChEBI" id="CHEBI:30011"/>
        <dbReference type="EC" id="3.5.1.44"/>
    </reaction>
</comment>